<feature type="compositionally biased region" description="Basic and acidic residues" evidence="1">
    <location>
        <begin position="89"/>
        <end position="103"/>
    </location>
</feature>
<organism evidence="2 3">
    <name type="scientific">Durusdinium trenchii</name>
    <dbReference type="NCBI Taxonomy" id="1381693"/>
    <lineage>
        <taxon>Eukaryota</taxon>
        <taxon>Sar</taxon>
        <taxon>Alveolata</taxon>
        <taxon>Dinophyceae</taxon>
        <taxon>Suessiales</taxon>
        <taxon>Symbiodiniaceae</taxon>
        <taxon>Durusdinium</taxon>
    </lineage>
</organism>
<gene>
    <name evidence="2" type="ORF">SCF082_LOCUS45453</name>
</gene>
<evidence type="ECO:0000313" key="3">
    <source>
        <dbReference type="Proteomes" id="UP001642464"/>
    </source>
</evidence>
<feature type="region of interest" description="Disordered" evidence="1">
    <location>
        <begin position="326"/>
        <end position="365"/>
    </location>
</feature>
<keyword evidence="3" id="KW-1185">Reference proteome</keyword>
<feature type="region of interest" description="Disordered" evidence="1">
    <location>
        <begin position="1"/>
        <end position="160"/>
    </location>
</feature>
<feature type="compositionally biased region" description="Low complexity" evidence="1">
    <location>
        <begin position="255"/>
        <end position="276"/>
    </location>
</feature>
<evidence type="ECO:0000313" key="2">
    <source>
        <dbReference type="EMBL" id="CAK9096862.1"/>
    </source>
</evidence>
<reference evidence="2 3" key="1">
    <citation type="submission" date="2024-02" db="EMBL/GenBank/DDBJ databases">
        <authorList>
            <person name="Chen Y."/>
            <person name="Shah S."/>
            <person name="Dougan E. K."/>
            <person name="Thang M."/>
            <person name="Chan C."/>
        </authorList>
    </citation>
    <scope>NUCLEOTIDE SEQUENCE [LARGE SCALE GENOMIC DNA]</scope>
</reference>
<feature type="compositionally biased region" description="Basic and acidic residues" evidence="1">
    <location>
        <begin position="126"/>
        <end position="151"/>
    </location>
</feature>
<proteinExistence type="predicted"/>
<comment type="caution">
    <text evidence="2">The sequence shown here is derived from an EMBL/GenBank/DDBJ whole genome shotgun (WGS) entry which is preliminary data.</text>
</comment>
<feature type="compositionally biased region" description="Low complexity" evidence="1">
    <location>
        <begin position="333"/>
        <end position="349"/>
    </location>
</feature>
<accession>A0ABP0RCK0</accession>
<feature type="compositionally biased region" description="Gly residues" evidence="1">
    <location>
        <begin position="30"/>
        <end position="39"/>
    </location>
</feature>
<feature type="compositionally biased region" description="Basic and acidic residues" evidence="1">
    <location>
        <begin position="286"/>
        <end position="296"/>
    </location>
</feature>
<protein>
    <submittedName>
        <fullName evidence="2">Uncharacterized protein</fullName>
    </submittedName>
</protein>
<name>A0ABP0RCK0_9DINO</name>
<feature type="region of interest" description="Disordered" evidence="1">
    <location>
        <begin position="247"/>
        <end position="297"/>
    </location>
</feature>
<sequence length="365" mass="39024">MSLRMLQKKVGATPSETSAEAKAAVQPGGRKPGQGGGGYYSSTGDAPQSGGGSYYDTHKATGGAAGGSSTMSSGYVASPGVRGGFHGSDAQRAHVEAMRRSVEESAPASMPVQDVAVRSHLGLNALKERKQKEEEEKQAKREAARAKRRSEATQQEVADEQALAECEAQAWQDSESNERVKYEAALVVRIAIRFGSASVWTKIAEARARGSELPLDPRRIYLLAHPDKCPLPEAADATAILNAQRPPEMTEARPRAVPKATAKAPPAAAPPKAEAMPEADVEEVGEEVRLDPESGKEVTFQQLQEMYKIHWMPEDIEAYWASDCEPVKKSTKPRTTQAPAETPAPSTAAGHAGSGAPEARKTRRF</sequence>
<evidence type="ECO:0000256" key="1">
    <source>
        <dbReference type="SAM" id="MobiDB-lite"/>
    </source>
</evidence>
<dbReference type="EMBL" id="CAXAMM010041018">
    <property type="protein sequence ID" value="CAK9096862.1"/>
    <property type="molecule type" value="Genomic_DNA"/>
</dbReference>
<dbReference type="Proteomes" id="UP001642464">
    <property type="component" value="Unassembled WGS sequence"/>
</dbReference>